<proteinExistence type="predicted"/>
<evidence type="ECO:0000313" key="2">
    <source>
        <dbReference type="Proteomes" id="UP001060085"/>
    </source>
</evidence>
<reference evidence="2" key="1">
    <citation type="journal article" date="2023" name="Nat. Plants">
        <title>Single-cell RNA sequencing provides a high-resolution roadmap for understanding the multicellular compartmentation of specialized metabolism.</title>
        <authorList>
            <person name="Sun S."/>
            <person name="Shen X."/>
            <person name="Li Y."/>
            <person name="Li Y."/>
            <person name="Wang S."/>
            <person name="Li R."/>
            <person name="Zhang H."/>
            <person name="Shen G."/>
            <person name="Guo B."/>
            <person name="Wei J."/>
            <person name="Xu J."/>
            <person name="St-Pierre B."/>
            <person name="Chen S."/>
            <person name="Sun C."/>
        </authorList>
    </citation>
    <scope>NUCLEOTIDE SEQUENCE [LARGE SCALE GENOMIC DNA]</scope>
</reference>
<dbReference type="EMBL" id="CM044708">
    <property type="protein sequence ID" value="KAI5650251.1"/>
    <property type="molecule type" value="Genomic_DNA"/>
</dbReference>
<accession>A0ACB9ZSK7</accession>
<dbReference type="Proteomes" id="UP001060085">
    <property type="component" value="Linkage Group LG08"/>
</dbReference>
<evidence type="ECO:0000313" key="1">
    <source>
        <dbReference type="EMBL" id="KAI5650251.1"/>
    </source>
</evidence>
<sequence>MTSVRHNILVAVWIILMLESSAVPSVSAADRHNSTHTDDEEAHSSVSMPMPASSAGGLSINEVNVDDFGAKGNGTTHDKYSFIKAWNNVVVHWIQWLETGHWIWVWNHTGRIAKCCLCSDENQEKEFSSNLLMRDGLKTQTDYACCCCCSRNK</sequence>
<protein>
    <submittedName>
        <fullName evidence="1">Uncharacterized protein</fullName>
    </submittedName>
</protein>
<comment type="caution">
    <text evidence="1">The sequence shown here is derived from an EMBL/GenBank/DDBJ whole genome shotgun (WGS) entry which is preliminary data.</text>
</comment>
<gene>
    <name evidence="1" type="ORF">M9H77_36256</name>
</gene>
<organism evidence="1 2">
    <name type="scientific">Catharanthus roseus</name>
    <name type="common">Madagascar periwinkle</name>
    <name type="synonym">Vinca rosea</name>
    <dbReference type="NCBI Taxonomy" id="4058"/>
    <lineage>
        <taxon>Eukaryota</taxon>
        <taxon>Viridiplantae</taxon>
        <taxon>Streptophyta</taxon>
        <taxon>Embryophyta</taxon>
        <taxon>Tracheophyta</taxon>
        <taxon>Spermatophyta</taxon>
        <taxon>Magnoliopsida</taxon>
        <taxon>eudicotyledons</taxon>
        <taxon>Gunneridae</taxon>
        <taxon>Pentapetalae</taxon>
        <taxon>asterids</taxon>
        <taxon>lamiids</taxon>
        <taxon>Gentianales</taxon>
        <taxon>Apocynaceae</taxon>
        <taxon>Rauvolfioideae</taxon>
        <taxon>Vinceae</taxon>
        <taxon>Catharanthinae</taxon>
        <taxon>Catharanthus</taxon>
    </lineage>
</organism>
<keyword evidence="2" id="KW-1185">Reference proteome</keyword>
<name>A0ACB9ZSK7_CATRO</name>